<proteinExistence type="predicted"/>
<reference evidence="3" key="2">
    <citation type="submission" date="2023-05" db="EMBL/GenBank/DDBJ databases">
        <authorList>
            <consortium name="Lawrence Berkeley National Laboratory"/>
            <person name="Steindorff A."/>
            <person name="Hensen N."/>
            <person name="Bonometti L."/>
            <person name="Westerberg I."/>
            <person name="Brannstrom I.O."/>
            <person name="Guillou S."/>
            <person name="Cros-Aarteil S."/>
            <person name="Calhoun S."/>
            <person name="Haridas S."/>
            <person name="Kuo A."/>
            <person name="Mondo S."/>
            <person name="Pangilinan J."/>
            <person name="Riley R."/>
            <person name="Labutti K."/>
            <person name="Andreopoulos B."/>
            <person name="Lipzen A."/>
            <person name="Chen C."/>
            <person name="Yanf M."/>
            <person name="Daum C."/>
            <person name="Ng V."/>
            <person name="Clum A."/>
            <person name="Ohm R."/>
            <person name="Martin F."/>
            <person name="Silar P."/>
            <person name="Natvig D."/>
            <person name="Lalanne C."/>
            <person name="Gautier V."/>
            <person name="Ament-Velasquez S.L."/>
            <person name="Kruys A."/>
            <person name="Hutchinson M.I."/>
            <person name="Powell A.J."/>
            <person name="Barry K."/>
            <person name="Miller A.N."/>
            <person name="Grigoriev I.V."/>
            <person name="Debuchy R."/>
            <person name="Gladieux P."/>
            <person name="Thoren M.H."/>
            <person name="Johannesson H."/>
        </authorList>
    </citation>
    <scope>NUCLEOTIDE SEQUENCE</scope>
    <source>
        <strain evidence="3">PSN309</strain>
    </source>
</reference>
<keyword evidence="4" id="KW-1185">Reference proteome</keyword>
<dbReference type="Proteomes" id="UP001302126">
    <property type="component" value="Unassembled WGS sequence"/>
</dbReference>
<dbReference type="Gene3D" id="3.10.590.10">
    <property type="entry name" value="ph1033 like domains"/>
    <property type="match status" value="1"/>
</dbReference>
<protein>
    <recommendedName>
        <fullName evidence="2">YTH domain-containing protein</fullName>
    </recommendedName>
</protein>
<dbReference type="CDD" id="cd21134">
    <property type="entry name" value="YTH"/>
    <property type="match status" value="1"/>
</dbReference>
<feature type="compositionally biased region" description="Polar residues" evidence="1">
    <location>
        <begin position="26"/>
        <end position="51"/>
    </location>
</feature>
<dbReference type="EMBL" id="MU864407">
    <property type="protein sequence ID" value="KAK4187213.1"/>
    <property type="molecule type" value="Genomic_DNA"/>
</dbReference>
<feature type="compositionally biased region" description="Polar residues" evidence="1">
    <location>
        <begin position="154"/>
        <end position="166"/>
    </location>
</feature>
<dbReference type="PROSITE" id="PS50882">
    <property type="entry name" value="YTH"/>
    <property type="match status" value="1"/>
</dbReference>
<dbReference type="InterPro" id="IPR007275">
    <property type="entry name" value="YTH_domain"/>
</dbReference>
<evidence type="ECO:0000313" key="3">
    <source>
        <dbReference type="EMBL" id="KAK4187213.1"/>
    </source>
</evidence>
<reference evidence="3" key="1">
    <citation type="journal article" date="2023" name="Mol. Phylogenet. Evol.">
        <title>Genome-scale phylogeny and comparative genomics of the fungal order Sordariales.</title>
        <authorList>
            <person name="Hensen N."/>
            <person name="Bonometti L."/>
            <person name="Westerberg I."/>
            <person name="Brannstrom I.O."/>
            <person name="Guillou S."/>
            <person name="Cros-Aarteil S."/>
            <person name="Calhoun S."/>
            <person name="Haridas S."/>
            <person name="Kuo A."/>
            <person name="Mondo S."/>
            <person name="Pangilinan J."/>
            <person name="Riley R."/>
            <person name="LaButti K."/>
            <person name="Andreopoulos B."/>
            <person name="Lipzen A."/>
            <person name="Chen C."/>
            <person name="Yan M."/>
            <person name="Daum C."/>
            <person name="Ng V."/>
            <person name="Clum A."/>
            <person name="Steindorff A."/>
            <person name="Ohm R.A."/>
            <person name="Martin F."/>
            <person name="Silar P."/>
            <person name="Natvig D.O."/>
            <person name="Lalanne C."/>
            <person name="Gautier V."/>
            <person name="Ament-Velasquez S.L."/>
            <person name="Kruys A."/>
            <person name="Hutchinson M.I."/>
            <person name="Powell A.J."/>
            <person name="Barry K."/>
            <person name="Miller A.N."/>
            <person name="Grigoriev I.V."/>
            <person name="Debuchy R."/>
            <person name="Gladieux P."/>
            <person name="Hiltunen Thoren M."/>
            <person name="Johannesson H."/>
        </authorList>
    </citation>
    <scope>NUCLEOTIDE SEQUENCE</scope>
    <source>
        <strain evidence="3">PSN309</strain>
    </source>
</reference>
<feature type="compositionally biased region" description="Basic and acidic residues" evidence="1">
    <location>
        <begin position="135"/>
        <end position="146"/>
    </location>
</feature>
<feature type="region of interest" description="Disordered" evidence="1">
    <location>
        <begin position="121"/>
        <end position="171"/>
    </location>
</feature>
<evidence type="ECO:0000256" key="1">
    <source>
        <dbReference type="SAM" id="MobiDB-lite"/>
    </source>
</evidence>
<evidence type="ECO:0000313" key="4">
    <source>
        <dbReference type="Proteomes" id="UP001302126"/>
    </source>
</evidence>
<dbReference type="GO" id="GO:0003723">
    <property type="term" value="F:RNA binding"/>
    <property type="evidence" value="ECO:0007669"/>
    <property type="project" value="InterPro"/>
</dbReference>
<gene>
    <name evidence="3" type="ORF">QBC35DRAFT_464036</name>
</gene>
<sequence length="316" mass="34633">MAGSEGDAPAVKLGAKAQALDDHGPPSNTVQAAATYDPISSNVPANDSSVPHKTPNEPAAPASARDDNYIAAWIKSAKSAQSTGLGVLKVPDLKDWLELTGFHEIEARTRKLDDFRRRRALEQDRSSTDTGRNNHGHDSSRTDGHRASPASLHRVSSQNLNAEQNPSPVPLNLGRTHGTRYFHTQCCNGKRIATCMKDKIWAVPQWQMTFLNTAFLKSQNFILFFIARDIEILRGVARMTSSSSPDIPSAAWMRSCTSISDPFRVEWLNTTTVAHQKWTGPKFWGGEGMEIEPEVGAMLLEWLSNLKASSDGVRAG</sequence>
<accession>A0AAN6WT47</accession>
<feature type="region of interest" description="Disordered" evidence="1">
    <location>
        <begin position="1"/>
        <end position="63"/>
    </location>
</feature>
<feature type="domain" description="YTH" evidence="2">
    <location>
        <begin position="179"/>
        <end position="312"/>
    </location>
</feature>
<evidence type="ECO:0000259" key="2">
    <source>
        <dbReference type="PROSITE" id="PS50882"/>
    </source>
</evidence>
<dbReference type="AlphaFoldDB" id="A0AAN6WT47"/>
<name>A0AAN6WT47_9PEZI</name>
<organism evidence="3 4">
    <name type="scientific">Podospora australis</name>
    <dbReference type="NCBI Taxonomy" id="1536484"/>
    <lineage>
        <taxon>Eukaryota</taxon>
        <taxon>Fungi</taxon>
        <taxon>Dikarya</taxon>
        <taxon>Ascomycota</taxon>
        <taxon>Pezizomycotina</taxon>
        <taxon>Sordariomycetes</taxon>
        <taxon>Sordariomycetidae</taxon>
        <taxon>Sordariales</taxon>
        <taxon>Podosporaceae</taxon>
        <taxon>Podospora</taxon>
    </lineage>
</organism>
<dbReference type="Pfam" id="PF04146">
    <property type="entry name" value="YTH"/>
    <property type="match status" value="1"/>
</dbReference>
<comment type="caution">
    <text evidence="3">The sequence shown here is derived from an EMBL/GenBank/DDBJ whole genome shotgun (WGS) entry which is preliminary data.</text>
</comment>